<feature type="transmembrane region" description="Helical" evidence="6">
    <location>
        <begin position="149"/>
        <end position="171"/>
    </location>
</feature>
<gene>
    <name evidence="8" type="ORF">BDV40DRAFT_284022</name>
</gene>
<dbReference type="AlphaFoldDB" id="A0A5N6VCE0"/>
<feature type="transmembrane region" description="Helical" evidence="6">
    <location>
        <begin position="476"/>
        <end position="501"/>
    </location>
</feature>
<dbReference type="InterPro" id="IPR011701">
    <property type="entry name" value="MFS"/>
</dbReference>
<dbReference type="InterPro" id="IPR020846">
    <property type="entry name" value="MFS_dom"/>
</dbReference>
<sequence>MEKPATHYLGNKDASSPVPGGKSDLECSVQVESNDNGSMDSHQLTEDHRQYLLQRHGTVNLDPMPDMTDADPYNWPTWKKSLNLIMVAFHAMMAIFTAAAIQSAFGDIAEDLGVSVHRASYLTSLVIAVLGAAPLLWMPLSNRYGRRPIFLLSLICSLVGNVGCAKSYSYATMGLCRAITGFFISPPAAIGSAVVAETFFKKDRARCMGVWAVMVTVGVPLAPLIFGFVAVRVGYRWIYWTLAITNGVQFLLYFAFGTESLYIRGNTAKVPDSLLHRFFPFKRIDMTPLRAWDFLQPLAMAARPCVMIPTAVYSMVFLLASIFPSLEIPQIFPGLYHLDTQQIGLQYIAMVVGSIIGDQIGGAISDRWMLYRAKRTNHSVAPEYRLWLSYPGLILSIVGIIVFLVQVNNASSHWTITPLIGVAIAAVGNQIITTVNITYAVDCYRSEAASVGVFITFVRQIWGFIGPFWFPEMLKSVGFLGSAGILVAMIVAVSVIPTLFLQWKGHTWR</sequence>
<feature type="transmembrane region" description="Helical" evidence="6">
    <location>
        <begin position="343"/>
        <end position="365"/>
    </location>
</feature>
<feature type="transmembrane region" description="Helical" evidence="6">
    <location>
        <begin position="121"/>
        <end position="137"/>
    </location>
</feature>
<dbReference type="GO" id="GO:0022857">
    <property type="term" value="F:transmembrane transporter activity"/>
    <property type="evidence" value="ECO:0007669"/>
    <property type="project" value="InterPro"/>
</dbReference>
<keyword evidence="2 6" id="KW-0812">Transmembrane</keyword>
<evidence type="ECO:0000256" key="5">
    <source>
        <dbReference type="SAM" id="MobiDB-lite"/>
    </source>
</evidence>
<dbReference type="GO" id="GO:0005886">
    <property type="term" value="C:plasma membrane"/>
    <property type="evidence" value="ECO:0007669"/>
    <property type="project" value="TreeGrafter"/>
</dbReference>
<evidence type="ECO:0000256" key="6">
    <source>
        <dbReference type="SAM" id="Phobius"/>
    </source>
</evidence>
<evidence type="ECO:0000259" key="7">
    <source>
        <dbReference type="PROSITE" id="PS50850"/>
    </source>
</evidence>
<evidence type="ECO:0000313" key="8">
    <source>
        <dbReference type="EMBL" id="KAE8168594.1"/>
    </source>
</evidence>
<feature type="region of interest" description="Disordered" evidence="5">
    <location>
        <begin position="1"/>
        <end position="25"/>
    </location>
</feature>
<keyword evidence="3 6" id="KW-1133">Transmembrane helix</keyword>
<dbReference type="InterPro" id="IPR036259">
    <property type="entry name" value="MFS_trans_sf"/>
</dbReference>
<feature type="transmembrane region" description="Helical" evidence="6">
    <location>
        <begin position="237"/>
        <end position="256"/>
    </location>
</feature>
<protein>
    <submittedName>
        <fullName evidence="8">Major facilitator superfamily domain-containing protein</fullName>
    </submittedName>
</protein>
<feature type="transmembrane region" description="Helical" evidence="6">
    <location>
        <begin position="386"/>
        <end position="407"/>
    </location>
</feature>
<dbReference type="PANTHER" id="PTHR23502">
    <property type="entry name" value="MAJOR FACILITATOR SUPERFAMILY"/>
    <property type="match status" value="1"/>
</dbReference>
<feature type="transmembrane region" description="Helical" evidence="6">
    <location>
        <begin position="305"/>
        <end position="323"/>
    </location>
</feature>
<feature type="transmembrane region" description="Helical" evidence="6">
    <location>
        <begin position="448"/>
        <end position="470"/>
    </location>
</feature>
<dbReference type="FunFam" id="1.20.1250.20:FF:000318">
    <property type="entry name" value="MFS multidrug transporter, putative"/>
    <property type="match status" value="1"/>
</dbReference>
<feature type="transmembrane region" description="Helical" evidence="6">
    <location>
        <begin position="208"/>
        <end position="231"/>
    </location>
</feature>
<dbReference type="OrthoDB" id="2533084at2759"/>
<feature type="transmembrane region" description="Helical" evidence="6">
    <location>
        <begin position="177"/>
        <end position="196"/>
    </location>
</feature>
<dbReference type="PANTHER" id="PTHR23502:SF2">
    <property type="entry name" value="TRANSPORTER, PUTATIVE (AFU_ORTHOLOGUE AFUA_2G08910)-RELATED"/>
    <property type="match status" value="1"/>
</dbReference>
<evidence type="ECO:0000256" key="3">
    <source>
        <dbReference type="ARBA" id="ARBA00022989"/>
    </source>
</evidence>
<feature type="transmembrane region" description="Helical" evidence="6">
    <location>
        <begin position="419"/>
        <end position="441"/>
    </location>
</feature>
<proteinExistence type="predicted"/>
<evidence type="ECO:0000256" key="1">
    <source>
        <dbReference type="ARBA" id="ARBA00004141"/>
    </source>
</evidence>
<keyword evidence="4 6" id="KW-0472">Membrane</keyword>
<reference evidence="8 9" key="1">
    <citation type="submission" date="2019-04" db="EMBL/GenBank/DDBJ databases">
        <title>Friends and foes A comparative genomics study of 23 Aspergillus species from section Flavi.</title>
        <authorList>
            <consortium name="DOE Joint Genome Institute"/>
            <person name="Kjaerbolling I."/>
            <person name="Vesth T."/>
            <person name="Frisvad J.C."/>
            <person name="Nybo J.L."/>
            <person name="Theobald S."/>
            <person name="Kildgaard S."/>
            <person name="Isbrandt T."/>
            <person name="Kuo A."/>
            <person name="Sato A."/>
            <person name="Lyhne E.K."/>
            <person name="Kogle M.E."/>
            <person name="Wiebenga A."/>
            <person name="Kun R.S."/>
            <person name="Lubbers R.J."/>
            <person name="Makela M.R."/>
            <person name="Barry K."/>
            <person name="Chovatia M."/>
            <person name="Clum A."/>
            <person name="Daum C."/>
            <person name="Haridas S."/>
            <person name="He G."/>
            <person name="LaButti K."/>
            <person name="Lipzen A."/>
            <person name="Mondo S."/>
            <person name="Riley R."/>
            <person name="Salamov A."/>
            <person name="Simmons B.A."/>
            <person name="Magnuson J.K."/>
            <person name="Henrissat B."/>
            <person name="Mortensen U.H."/>
            <person name="Larsen T.O."/>
            <person name="Devries R.P."/>
            <person name="Grigoriev I.V."/>
            <person name="Machida M."/>
            <person name="Baker S.E."/>
            <person name="Andersen M.R."/>
        </authorList>
    </citation>
    <scope>NUCLEOTIDE SEQUENCE [LARGE SCALE GENOMIC DNA]</scope>
    <source>
        <strain evidence="8 9">CBS 117626</strain>
    </source>
</reference>
<evidence type="ECO:0000256" key="4">
    <source>
        <dbReference type="ARBA" id="ARBA00023136"/>
    </source>
</evidence>
<dbReference type="Gene3D" id="1.20.1250.20">
    <property type="entry name" value="MFS general substrate transporter like domains"/>
    <property type="match status" value="1"/>
</dbReference>
<dbReference type="Proteomes" id="UP000326950">
    <property type="component" value="Unassembled WGS sequence"/>
</dbReference>
<dbReference type="EMBL" id="ML738585">
    <property type="protein sequence ID" value="KAE8168594.1"/>
    <property type="molecule type" value="Genomic_DNA"/>
</dbReference>
<feature type="transmembrane region" description="Helical" evidence="6">
    <location>
        <begin position="82"/>
        <end position="101"/>
    </location>
</feature>
<accession>A0A5N6VCE0</accession>
<dbReference type="SUPFAM" id="SSF103473">
    <property type="entry name" value="MFS general substrate transporter"/>
    <property type="match status" value="1"/>
</dbReference>
<dbReference type="Pfam" id="PF07690">
    <property type="entry name" value="MFS_1"/>
    <property type="match status" value="1"/>
</dbReference>
<feature type="domain" description="Major facilitator superfamily (MFS) profile" evidence="7">
    <location>
        <begin position="83"/>
        <end position="506"/>
    </location>
</feature>
<dbReference type="PROSITE" id="PS50850">
    <property type="entry name" value="MFS"/>
    <property type="match status" value="1"/>
</dbReference>
<evidence type="ECO:0000256" key="2">
    <source>
        <dbReference type="ARBA" id="ARBA00022692"/>
    </source>
</evidence>
<name>A0A5N6VCE0_ASPTM</name>
<keyword evidence="9" id="KW-1185">Reference proteome</keyword>
<organism evidence="8 9">
    <name type="scientific">Aspergillus tamarii</name>
    <dbReference type="NCBI Taxonomy" id="41984"/>
    <lineage>
        <taxon>Eukaryota</taxon>
        <taxon>Fungi</taxon>
        <taxon>Dikarya</taxon>
        <taxon>Ascomycota</taxon>
        <taxon>Pezizomycotina</taxon>
        <taxon>Eurotiomycetes</taxon>
        <taxon>Eurotiomycetidae</taxon>
        <taxon>Eurotiales</taxon>
        <taxon>Aspergillaceae</taxon>
        <taxon>Aspergillus</taxon>
        <taxon>Aspergillus subgen. Circumdati</taxon>
    </lineage>
</organism>
<evidence type="ECO:0000313" key="9">
    <source>
        <dbReference type="Proteomes" id="UP000326950"/>
    </source>
</evidence>
<comment type="subcellular location">
    <subcellularLocation>
        <location evidence="1">Membrane</location>
        <topology evidence="1">Multi-pass membrane protein</topology>
    </subcellularLocation>
</comment>